<dbReference type="Gene3D" id="1.10.10.10">
    <property type="entry name" value="Winged helix-like DNA-binding domain superfamily/Winged helix DNA-binding domain"/>
    <property type="match status" value="1"/>
</dbReference>
<dbReference type="InterPro" id="IPR036390">
    <property type="entry name" value="WH_DNA-bd_sf"/>
</dbReference>
<dbReference type="InterPro" id="IPR049874">
    <property type="entry name" value="ROK_cs"/>
</dbReference>
<dbReference type="SUPFAM" id="SSF46785">
    <property type="entry name" value="Winged helix' DNA-binding domain"/>
    <property type="match status" value="1"/>
</dbReference>
<organism evidence="4 5">
    <name type="scientific">Paenibacillus chungangensis</name>
    <dbReference type="NCBI Taxonomy" id="696535"/>
    <lineage>
        <taxon>Bacteria</taxon>
        <taxon>Bacillati</taxon>
        <taxon>Bacillota</taxon>
        <taxon>Bacilli</taxon>
        <taxon>Bacillales</taxon>
        <taxon>Paenibacillaceae</taxon>
        <taxon>Paenibacillus</taxon>
    </lineage>
</organism>
<dbReference type="RefSeq" id="WP_377568179.1">
    <property type="nucleotide sequence ID" value="NZ_JBHTJZ010000070.1"/>
</dbReference>
<keyword evidence="5" id="KW-1185">Reference proteome</keyword>
<reference evidence="5" key="1">
    <citation type="journal article" date="2019" name="Int. J. Syst. Evol. Microbiol.">
        <title>The Global Catalogue of Microorganisms (GCM) 10K type strain sequencing project: providing services to taxonomists for standard genome sequencing and annotation.</title>
        <authorList>
            <consortium name="The Broad Institute Genomics Platform"/>
            <consortium name="The Broad Institute Genome Sequencing Center for Infectious Disease"/>
            <person name="Wu L."/>
            <person name="Ma J."/>
        </authorList>
    </citation>
    <scope>NUCLEOTIDE SEQUENCE [LARGE SCALE GENOMIC DNA]</scope>
    <source>
        <strain evidence="5">CCUG 59129</strain>
    </source>
</reference>
<dbReference type="InterPro" id="IPR043129">
    <property type="entry name" value="ATPase_NBD"/>
</dbReference>
<dbReference type="Gene3D" id="3.30.420.40">
    <property type="match status" value="2"/>
</dbReference>
<dbReference type="InterPro" id="IPR036388">
    <property type="entry name" value="WH-like_DNA-bd_sf"/>
</dbReference>
<dbReference type="PANTHER" id="PTHR18964">
    <property type="entry name" value="ROK (REPRESSOR, ORF, KINASE) FAMILY"/>
    <property type="match status" value="1"/>
</dbReference>
<evidence type="ECO:0000313" key="4">
    <source>
        <dbReference type="EMBL" id="MFD0962047.1"/>
    </source>
</evidence>
<evidence type="ECO:0000256" key="3">
    <source>
        <dbReference type="ARBA" id="ARBA00022629"/>
    </source>
</evidence>
<dbReference type="Proteomes" id="UP001596989">
    <property type="component" value="Unassembled WGS sequence"/>
</dbReference>
<sequence length="404" mass="44351">MNAKSGYLRQVKQSNLSQVLKCIWRMEQVSRIELVEKTGLTSGTITNLTQDLIKVGLLREEELSTGHVGRRRVNLRLNPKRLKMIGIDIGRTSYEVVITDLVGQTLRSTERPLSAADKPEQVLDAVSASLKRITADMGLQPSDLLGAGLSIPGPMNLQEGTLLVPPNFASWEYYPVRRELEARLGMDILMNDDARTSALAERWFGYGRKDPNFVYVTMGQGIGGGIVSDGEVLQGSNGLYGQVGHITVMPDGELCECGNTGCWETVGSIPGILRRWAHGAGAERKTIDDFFAAVKEGEPRAERCLESTLKVMESTLTTLFNVYDPDLLILGGKLYPYLQSYLPRIQNHVKASVYPFFQHRVRIESASFGASQSAVGAASLVFGSLMERPLDVLEALRSDEGEGA</sequence>
<keyword evidence="3" id="KW-0119">Carbohydrate metabolism</keyword>
<comment type="function">
    <text evidence="1">Transcriptional repressor of xylose-utilizing enzymes.</text>
</comment>
<accession>A0ABW3HXK2</accession>
<protein>
    <submittedName>
        <fullName evidence="4">ROK family protein</fullName>
    </submittedName>
</protein>
<evidence type="ECO:0000256" key="2">
    <source>
        <dbReference type="ARBA" id="ARBA00006479"/>
    </source>
</evidence>
<evidence type="ECO:0000256" key="1">
    <source>
        <dbReference type="ARBA" id="ARBA00002486"/>
    </source>
</evidence>
<gene>
    <name evidence="4" type="ORF">ACFQ2I_22150</name>
</gene>
<name>A0ABW3HXK2_9BACL</name>
<dbReference type="PANTHER" id="PTHR18964:SF149">
    <property type="entry name" value="BIFUNCTIONAL UDP-N-ACETYLGLUCOSAMINE 2-EPIMERASE_N-ACETYLMANNOSAMINE KINASE"/>
    <property type="match status" value="1"/>
</dbReference>
<comment type="caution">
    <text evidence="4">The sequence shown here is derived from an EMBL/GenBank/DDBJ whole genome shotgun (WGS) entry which is preliminary data.</text>
</comment>
<evidence type="ECO:0000313" key="5">
    <source>
        <dbReference type="Proteomes" id="UP001596989"/>
    </source>
</evidence>
<dbReference type="SUPFAM" id="SSF53067">
    <property type="entry name" value="Actin-like ATPase domain"/>
    <property type="match status" value="1"/>
</dbReference>
<dbReference type="EMBL" id="JBHTJZ010000070">
    <property type="protein sequence ID" value="MFD0962047.1"/>
    <property type="molecule type" value="Genomic_DNA"/>
</dbReference>
<comment type="similarity">
    <text evidence="2">Belongs to the ROK (NagC/XylR) family.</text>
</comment>
<dbReference type="CDD" id="cd24076">
    <property type="entry name" value="ASKHA_ATPase_ROK_BsXylR-like"/>
    <property type="match status" value="1"/>
</dbReference>
<proteinExistence type="inferred from homology"/>
<dbReference type="InterPro" id="IPR000600">
    <property type="entry name" value="ROK"/>
</dbReference>
<keyword evidence="3" id="KW-0859">Xylose metabolism</keyword>
<dbReference type="Pfam" id="PF00480">
    <property type="entry name" value="ROK"/>
    <property type="match status" value="1"/>
</dbReference>
<dbReference type="PROSITE" id="PS01125">
    <property type="entry name" value="ROK"/>
    <property type="match status" value="1"/>
</dbReference>